<dbReference type="InterPro" id="IPR027417">
    <property type="entry name" value="P-loop_NTPase"/>
</dbReference>
<dbReference type="AlphaFoldDB" id="A0A2I2MFN1"/>
<accession>A0A2I2MFN1</accession>
<dbReference type="OrthoDB" id="9808317at2"/>
<dbReference type="EMBL" id="LT966316">
    <property type="protein sequence ID" value="SOU92515.1"/>
    <property type="molecule type" value="Genomic_DNA"/>
</dbReference>
<proteinExistence type="predicted"/>
<evidence type="ECO:0000313" key="1">
    <source>
        <dbReference type="EMBL" id="SOU92515.1"/>
    </source>
</evidence>
<reference evidence="1" key="1">
    <citation type="submission" date="2017-12" db="EMBL/GenBank/DDBJ databases">
        <authorList>
            <consortium name="SysMetEx"/>
        </authorList>
    </citation>
    <scope>NUCLEOTIDE SEQUENCE</scope>
    <source>
        <strain evidence="1">Pb_238</strain>
    </source>
</reference>
<dbReference type="SUPFAM" id="SSF52540">
    <property type="entry name" value="P-loop containing nucleoside triphosphate hydrolases"/>
    <property type="match status" value="1"/>
</dbReference>
<dbReference type="Gene3D" id="3.40.50.300">
    <property type="entry name" value="P-loop containing nucleotide triphosphate hydrolases"/>
    <property type="match status" value="1"/>
</dbReference>
<dbReference type="RefSeq" id="WP_099590454.1">
    <property type="nucleotide sequence ID" value="NZ_OBMB01000001.1"/>
</dbReference>
<name>A0A2I2MFN1_9BACT</name>
<sequence length="398" mass="44237">MAEEIKKGKIREHAIFVKLLLDTGVPGMAWGLTGVAKTAVMESVAQKMDYVMAELVLSHHDSASLLGIPFAYMPEGGKAPITTRAIPEWFMEGHEALQNGRKAVVFVDEFNLGDKNIMNASLKFISSKRLGNIKLPKRLPIMAACNPEEVALYPTPIGPPIQTRFLMYAWDVDPEATIAYFRGEDVTIGLPETPENWEERIPETRRMIADFLEVKPEYVANIEVNPSLRMEQESYALPRTWDYGADVLAWCLATGIDERLTRKFIEGLVGKPAAREFMEFAAHRDLNSPESYLKDPHSFVVPERGDKVHSILSGVVTAFSRTPTEDRWKNAWIVVGKAFASEGGRAASVAAGRQLMRFNVSDWKVPAKMAEILDVKEKPKNDLGSILGGPKKSSPPTP</sequence>
<organism evidence="1">
    <name type="scientific">Leptospirillum ferriphilum</name>
    <dbReference type="NCBI Taxonomy" id="178606"/>
    <lineage>
        <taxon>Bacteria</taxon>
        <taxon>Pseudomonadati</taxon>
        <taxon>Nitrospirota</taxon>
        <taxon>Nitrospiria</taxon>
        <taxon>Nitrospirales</taxon>
        <taxon>Nitrospiraceae</taxon>
        <taxon>Leptospirillum</taxon>
    </lineage>
</organism>
<gene>
    <name evidence="1" type="ORF">LFTS_01142</name>
</gene>
<protein>
    <submittedName>
        <fullName evidence="1">Uncharacterized protein</fullName>
    </submittedName>
</protein>